<dbReference type="EMBL" id="SOHQ01000019">
    <property type="protein sequence ID" value="TFD79992.1"/>
    <property type="molecule type" value="Genomic_DNA"/>
</dbReference>
<dbReference type="Gene3D" id="3.20.20.100">
    <property type="entry name" value="NADP-dependent oxidoreductase domain"/>
    <property type="match status" value="1"/>
</dbReference>
<evidence type="ECO:0000259" key="4">
    <source>
        <dbReference type="Pfam" id="PF00248"/>
    </source>
</evidence>
<keyword evidence="2" id="KW-0521">NADP</keyword>
<dbReference type="InterPro" id="IPR036812">
    <property type="entry name" value="NAD(P)_OxRdtase_dom_sf"/>
</dbReference>
<dbReference type="SUPFAM" id="SSF51430">
    <property type="entry name" value="NAD(P)-linked oxidoreductase"/>
    <property type="match status" value="1"/>
</dbReference>
<evidence type="ECO:0000256" key="1">
    <source>
        <dbReference type="ARBA" id="ARBA00006515"/>
    </source>
</evidence>
<dbReference type="NCBIfam" id="NF007388">
    <property type="entry name" value="PRK09912.1"/>
    <property type="match status" value="1"/>
</dbReference>
<sequence>MGPVNYETSGCRGSIRRVTYIPAEARYESMPYRRTGRSGLKLPSISLGLWQNFGDDKPIDTQRAILRRAFDLGITHFDLANNYGPPYGSAETNFGKIFREDFVAHRDEMIISSKAGYDMWPGPYGNFGSRKYLLASLDQSLGRMGVDYVDIFYSHRADPDTPLEETMGALHTAVTSGRALYAGISSYSPARSREAAAILADMGTPLLIHQPSYSLFNRWVEDDLLDTLDDIGAGCIAFSPLAQGLLTDRYLGGIPSDSRVARDGSANKSMVNAATLASIRSLTDIAQGRGQSLAQMALAWVLRNTAVTSALVGASSVAQLETNVAALDSLSFSVDELAAIDEHATDQGINLWAGSSAV</sequence>
<dbReference type="Pfam" id="PF00248">
    <property type="entry name" value="Aldo_ket_red"/>
    <property type="match status" value="1"/>
</dbReference>
<name>A0A4Y8KNW0_9MICO</name>
<protein>
    <submittedName>
        <fullName evidence="5">L-glyceraldehyde 3-phosphate reductase</fullName>
        <ecNumber evidence="5">1.1.1.-</ecNumber>
    </submittedName>
</protein>
<evidence type="ECO:0000256" key="2">
    <source>
        <dbReference type="ARBA" id="ARBA00022857"/>
    </source>
</evidence>
<keyword evidence="6" id="KW-1185">Reference proteome</keyword>
<dbReference type="Proteomes" id="UP000298218">
    <property type="component" value="Unassembled WGS sequence"/>
</dbReference>
<reference evidence="5 6" key="1">
    <citation type="submission" date="2019-03" db="EMBL/GenBank/DDBJ databases">
        <title>Genomics of glacier-inhabiting Cryobacterium strains.</title>
        <authorList>
            <person name="Liu Q."/>
            <person name="Xin Y.-H."/>
        </authorList>
    </citation>
    <scope>NUCLEOTIDE SEQUENCE [LARGE SCALE GENOMIC DNA]</scope>
    <source>
        <strain evidence="5 6">CGMCC 1.4292</strain>
    </source>
</reference>
<proteinExistence type="inferred from homology"/>
<feature type="domain" description="NADP-dependent oxidoreductase" evidence="4">
    <location>
        <begin position="45"/>
        <end position="343"/>
    </location>
</feature>
<dbReference type="AlphaFoldDB" id="A0A4Y8KNW0"/>
<organism evidence="5 6">
    <name type="scientific">Cryobacterium psychrophilum</name>
    <dbReference type="NCBI Taxonomy" id="41988"/>
    <lineage>
        <taxon>Bacteria</taxon>
        <taxon>Bacillati</taxon>
        <taxon>Actinomycetota</taxon>
        <taxon>Actinomycetes</taxon>
        <taxon>Micrococcales</taxon>
        <taxon>Microbacteriaceae</taxon>
        <taxon>Cryobacterium</taxon>
    </lineage>
</organism>
<comment type="similarity">
    <text evidence="1">Belongs to the shaker potassium channel beta subunit family.</text>
</comment>
<dbReference type="InterPro" id="IPR005399">
    <property type="entry name" value="K_chnl_volt-dep_bsu_KCNAB-rel"/>
</dbReference>
<dbReference type="OrthoDB" id="9768793at2"/>
<evidence type="ECO:0000256" key="3">
    <source>
        <dbReference type="ARBA" id="ARBA00023002"/>
    </source>
</evidence>
<dbReference type="EC" id="1.1.1.-" evidence="5"/>
<gene>
    <name evidence="5" type="primary">mgrA</name>
    <name evidence="5" type="ORF">E3T53_06210</name>
</gene>
<evidence type="ECO:0000313" key="6">
    <source>
        <dbReference type="Proteomes" id="UP000298218"/>
    </source>
</evidence>
<comment type="caution">
    <text evidence="5">The sequence shown here is derived from an EMBL/GenBank/DDBJ whole genome shotgun (WGS) entry which is preliminary data.</text>
</comment>
<accession>A0A4Y8KNW0</accession>
<dbReference type="InterPro" id="IPR023210">
    <property type="entry name" value="NADP_OxRdtase_dom"/>
</dbReference>
<dbReference type="PANTHER" id="PTHR43150">
    <property type="entry name" value="HYPERKINETIC, ISOFORM M"/>
    <property type="match status" value="1"/>
</dbReference>
<dbReference type="GO" id="GO:0016491">
    <property type="term" value="F:oxidoreductase activity"/>
    <property type="evidence" value="ECO:0007669"/>
    <property type="project" value="UniProtKB-KW"/>
</dbReference>
<keyword evidence="3 5" id="KW-0560">Oxidoreductase</keyword>
<dbReference type="PANTHER" id="PTHR43150:SF4">
    <property type="entry name" value="L-GLYCERALDEHYDE 3-PHOSPHATE REDUCTASE"/>
    <property type="match status" value="1"/>
</dbReference>
<dbReference type="GO" id="GO:0051596">
    <property type="term" value="P:methylglyoxal catabolic process"/>
    <property type="evidence" value="ECO:0007669"/>
    <property type="project" value="TreeGrafter"/>
</dbReference>
<evidence type="ECO:0000313" key="5">
    <source>
        <dbReference type="EMBL" id="TFD79992.1"/>
    </source>
</evidence>